<evidence type="ECO:0000313" key="1">
    <source>
        <dbReference type="EMBL" id="JAD50065.1"/>
    </source>
</evidence>
<accession>A0A0A9AMB9</accession>
<sequence length="34" mass="4014">MYVSVILIMENGMPLFEEKNSFMVLKLFQYIATI</sequence>
<reference evidence="1" key="1">
    <citation type="submission" date="2014-09" db="EMBL/GenBank/DDBJ databases">
        <authorList>
            <person name="Magalhaes I.L.F."/>
            <person name="Oliveira U."/>
            <person name="Santos F.R."/>
            <person name="Vidigal T.H.D.A."/>
            <person name="Brescovit A.D."/>
            <person name="Santos A.J."/>
        </authorList>
    </citation>
    <scope>NUCLEOTIDE SEQUENCE</scope>
    <source>
        <tissue evidence="1">Shoot tissue taken approximately 20 cm above the soil surface</tissue>
    </source>
</reference>
<proteinExistence type="predicted"/>
<organism evidence="1">
    <name type="scientific">Arundo donax</name>
    <name type="common">Giant reed</name>
    <name type="synonym">Donax arundinaceus</name>
    <dbReference type="NCBI Taxonomy" id="35708"/>
    <lineage>
        <taxon>Eukaryota</taxon>
        <taxon>Viridiplantae</taxon>
        <taxon>Streptophyta</taxon>
        <taxon>Embryophyta</taxon>
        <taxon>Tracheophyta</taxon>
        <taxon>Spermatophyta</taxon>
        <taxon>Magnoliopsida</taxon>
        <taxon>Liliopsida</taxon>
        <taxon>Poales</taxon>
        <taxon>Poaceae</taxon>
        <taxon>PACMAD clade</taxon>
        <taxon>Arundinoideae</taxon>
        <taxon>Arundineae</taxon>
        <taxon>Arundo</taxon>
    </lineage>
</organism>
<name>A0A0A9AMB9_ARUDO</name>
<protein>
    <submittedName>
        <fullName evidence="1">Uncharacterized protein</fullName>
    </submittedName>
</protein>
<reference evidence="1" key="2">
    <citation type="journal article" date="2015" name="Data Brief">
        <title>Shoot transcriptome of the giant reed, Arundo donax.</title>
        <authorList>
            <person name="Barrero R.A."/>
            <person name="Guerrero F.D."/>
            <person name="Moolhuijzen P."/>
            <person name="Goolsby J.A."/>
            <person name="Tidwell J."/>
            <person name="Bellgard S.E."/>
            <person name="Bellgard M.I."/>
        </authorList>
    </citation>
    <scope>NUCLEOTIDE SEQUENCE</scope>
    <source>
        <tissue evidence="1">Shoot tissue taken approximately 20 cm above the soil surface</tissue>
    </source>
</reference>
<dbReference type="AlphaFoldDB" id="A0A0A9AMB9"/>
<dbReference type="EMBL" id="GBRH01247830">
    <property type="protein sequence ID" value="JAD50065.1"/>
    <property type="molecule type" value="Transcribed_RNA"/>
</dbReference>